<organism evidence="7 8">
    <name type="scientific">Apodospora peruviana</name>
    <dbReference type="NCBI Taxonomy" id="516989"/>
    <lineage>
        <taxon>Eukaryota</taxon>
        <taxon>Fungi</taxon>
        <taxon>Dikarya</taxon>
        <taxon>Ascomycota</taxon>
        <taxon>Pezizomycotina</taxon>
        <taxon>Sordariomycetes</taxon>
        <taxon>Sordariomycetidae</taxon>
        <taxon>Sordariales</taxon>
        <taxon>Lasiosphaeriaceae</taxon>
        <taxon>Apodospora</taxon>
    </lineage>
</organism>
<proteinExistence type="predicted"/>
<reference evidence="7" key="1">
    <citation type="journal article" date="2023" name="Mol. Phylogenet. Evol.">
        <title>Genome-scale phylogeny and comparative genomics of the fungal order Sordariales.</title>
        <authorList>
            <person name="Hensen N."/>
            <person name="Bonometti L."/>
            <person name="Westerberg I."/>
            <person name="Brannstrom I.O."/>
            <person name="Guillou S."/>
            <person name="Cros-Aarteil S."/>
            <person name="Calhoun S."/>
            <person name="Haridas S."/>
            <person name="Kuo A."/>
            <person name="Mondo S."/>
            <person name="Pangilinan J."/>
            <person name="Riley R."/>
            <person name="LaButti K."/>
            <person name="Andreopoulos B."/>
            <person name="Lipzen A."/>
            <person name="Chen C."/>
            <person name="Yan M."/>
            <person name="Daum C."/>
            <person name="Ng V."/>
            <person name="Clum A."/>
            <person name="Steindorff A."/>
            <person name="Ohm R.A."/>
            <person name="Martin F."/>
            <person name="Silar P."/>
            <person name="Natvig D.O."/>
            <person name="Lalanne C."/>
            <person name="Gautier V."/>
            <person name="Ament-Velasquez S.L."/>
            <person name="Kruys A."/>
            <person name="Hutchinson M.I."/>
            <person name="Powell A.J."/>
            <person name="Barry K."/>
            <person name="Miller A.N."/>
            <person name="Grigoriev I.V."/>
            <person name="Debuchy R."/>
            <person name="Gladieux P."/>
            <person name="Hiltunen Thoren M."/>
            <person name="Johannesson H."/>
        </authorList>
    </citation>
    <scope>NUCLEOTIDE SEQUENCE</scope>
    <source>
        <strain evidence="7">CBS 118394</strain>
    </source>
</reference>
<evidence type="ECO:0000313" key="8">
    <source>
        <dbReference type="Proteomes" id="UP001283341"/>
    </source>
</evidence>
<dbReference type="AlphaFoldDB" id="A0AAE0M0K0"/>
<keyword evidence="8" id="KW-1185">Reference proteome</keyword>
<dbReference type="InterPro" id="IPR032382">
    <property type="entry name" value="AltA1"/>
</dbReference>
<accession>A0AAE0M0K0</accession>
<sequence>MRQLLTTLLLLLIPLPSQATPIYPRTNTPSCPARPPRDGKCWKDVLGLEWSVKNFDYHASYTFTTPAHQNSFGYVNFNLTNNLKPDIKAVCSAASSQLTDFYYGSMPYSCELTATGKDPVPAGTAVTWTFNRPTGELAIDETVVCQEGKATGMFYASGAKNLTLSCTDTTWTNPNWTMGAIYSDRTIKCKPVDLKIHVGKIIAEV</sequence>
<feature type="chain" id="PRO_5042202312" description="AA1-like domain-containing protein" evidence="5">
    <location>
        <begin position="20"/>
        <end position="205"/>
    </location>
</feature>
<evidence type="ECO:0000259" key="6">
    <source>
        <dbReference type="Pfam" id="PF16541"/>
    </source>
</evidence>
<evidence type="ECO:0000256" key="2">
    <source>
        <dbReference type="ARBA" id="ARBA00022525"/>
    </source>
</evidence>
<comment type="caution">
    <text evidence="7">The sequence shown here is derived from an EMBL/GenBank/DDBJ whole genome shotgun (WGS) entry which is preliminary data.</text>
</comment>
<reference evidence="7" key="2">
    <citation type="submission" date="2023-06" db="EMBL/GenBank/DDBJ databases">
        <authorList>
            <consortium name="Lawrence Berkeley National Laboratory"/>
            <person name="Haridas S."/>
            <person name="Hensen N."/>
            <person name="Bonometti L."/>
            <person name="Westerberg I."/>
            <person name="Brannstrom I.O."/>
            <person name="Guillou S."/>
            <person name="Cros-Aarteil S."/>
            <person name="Calhoun S."/>
            <person name="Kuo A."/>
            <person name="Mondo S."/>
            <person name="Pangilinan J."/>
            <person name="Riley R."/>
            <person name="Labutti K."/>
            <person name="Andreopoulos B."/>
            <person name="Lipzen A."/>
            <person name="Chen C."/>
            <person name="Yanf M."/>
            <person name="Daum C."/>
            <person name="Ng V."/>
            <person name="Clum A."/>
            <person name="Steindorff A."/>
            <person name="Ohm R."/>
            <person name="Martin F."/>
            <person name="Silar P."/>
            <person name="Natvig D."/>
            <person name="Lalanne C."/>
            <person name="Gautier V."/>
            <person name="Ament-Velasquez S.L."/>
            <person name="Kruys A."/>
            <person name="Hutchinson M.I."/>
            <person name="Powell A.J."/>
            <person name="Barry K."/>
            <person name="Miller A.N."/>
            <person name="Grigoriev I.V."/>
            <person name="Debuchy R."/>
            <person name="Gladieux P."/>
            <person name="Thoren M.H."/>
            <person name="Johannesson H."/>
        </authorList>
    </citation>
    <scope>NUCLEOTIDE SEQUENCE</scope>
    <source>
        <strain evidence="7">CBS 118394</strain>
    </source>
</reference>
<evidence type="ECO:0000256" key="4">
    <source>
        <dbReference type="ARBA" id="ARBA00023157"/>
    </source>
</evidence>
<dbReference type="Pfam" id="PF16541">
    <property type="entry name" value="AltA1"/>
    <property type="match status" value="1"/>
</dbReference>
<keyword evidence="2" id="KW-0964">Secreted</keyword>
<keyword evidence="3 5" id="KW-0732">Signal</keyword>
<feature type="domain" description="AA1-like" evidence="6">
    <location>
        <begin position="52"/>
        <end position="189"/>
    </location>
</feature>
<evidence type="ECO:0000256" key="1">
    <source>
        <dbReference type="ARBA" id="ARBA00004613"/>
    </source>
</evidence>
<dbReference type="GO" id="GO:0005576">
    <property type="term" value="C:extracellular region"/>
    <property type="evidence" value="ECO:0007669"/>
    <property type="project" value="UniProtKB-SubCell"/>
</dbReference>
<gene>
    <name evidence="7" type="ORF">B0H66DRAFT_576715</name>
</gene>
<evidence type="ECO:0000256" key="3">
    <source>
        <dbReference type="ARBA" id="ARBA00022729"/>
    </source>
</evidence>
<protein>
    <recommendedName>
        <fullName evidence="6">AA1-like domain-containing protein</fullName>
    </recommendedName>
</protein>
<evidence type="ECO:0000313" key="7">
    <source>
        <dbReference type="EMBL" id="KAK3314448.1"/>
    </source>
</evidence>
<comment type="subcellular location">
    <subcellularLocation>
        <location evidence="1">Secreted</location>
    </subcellularLocation>
</comment>
<feature type="signal peptide" evidence="5">
    <location>
        <begin position="1"/>
        <end position="19"/>
    </location>
</feature>
<name>A0AAE0M0K0_9PEZI</name>
<dbReference type="EMBL" id="JAUEDM010000006">
    <property type="protein sequence ID" value="KAK3314448.1"/>
    <property type="molecule type" value="Genomic_DNA"/>
</dbReference>
<keyword evidence="4" id="KW-1015">Disulfide bond</keyword>
<evidence type="ECO:0000256" key="5">
    <source>
        <dbReference type="SAM" id="SignalP"/>
    </source>
</evidence>
<dbReference type="Proteomes" id="UP001283341">
    <property type="component" value="Unassembled WGS sequence"/>
</dbReference>